<gene>
    <name evidence="2" type="ORF">QN277_025313</name>
</gene>
<evidence type="ECO:0000259" key="1">
    <source>
        <dbReference type="Pfam" id="PF13963"/>
    </source>
</evidence>
<keyword evidence="3" id="KW-1185">Reference proteome</keyword>
<dbReference type="AlphaFoldDB" id="A0AAE1JHC3"/>
<comment type="caution">
    <text evidence="2">The sequence shown here is derived from an EMBL/GenBank/DDBJ whole genome shotgun (WGS) entry which is preliminary data.</text>
</comment>
<name>A0AAE1JHC3_9FABA</name>
<evidence type="ECO:0000313" key="2">
    <source>
        <dbReference type="EMBL" id="KAK4268697.1"/>
    </source>
</evidence>
<organism evidence="2 3">
    <name type="scientific">Acacia crassicarpa</name>
    <name type="common">northern wattle</name>
    <dbReference type="NCBI Taxonomy" id="499986"/>
    <lineage>
        <taxon>Eukaryota</taxon>
        <taxon>Viridiplantae</taxon>
        <taxon>Streptophyta</taxon>
        <taxon>Embryophyta</taxon>
        <taxon>Tracheophyta</taxon>
        <taxon>Spermatophyta</taxon>
        <taxon>Magnoliopsida</taxon>
        <taxon>eudicotyledons</taxon>
        <taxon>Gunneridae</taxon>
        <taxon>Pentapetalae</taxon>
        <taxon>rosids</taxon>
        <taxon>fabids</taxon>
        <taxon>Fabales</taxon>
        <taxon>Fabaceae</taxon>
        <taxon>Caesalpinioideae</taxon>
        <taxon>mimosoid clade</taxon>
        <taxon>Acacieae</taxon>
        <taxon>Acacia</taxon>
    </lineage>
</organism>
<dbReference type="EMBL" id="JAWXYG010000007">
    <property type="protein sequence ID" value="KAK4268697.1"/>
    <property type="molecule type" value="Genomic_DNA"/>
</dbReference>
<proteinExistence type="predicted"/>
<dbReference type="Proteomes" id="UP001293593">
    <property type="component" value="Unassembled WGS sequence"/>
</dbReference>
<dbReference type="Pfam" id="PF13963">
    <property type="entry name" value="Transpos_assoc"/>
    <property type="match status" value="1"/>
</dbReference>
<evidence type="ECO:0000313" key="3">
    <source>
        <dbReference type="Proteomes" id="UP001293593"/>
    </source>
</evidence>
<sequence length="166" mass="19452">MEVPEHRRWMYNRINPSTKWVTVEFEQGVDGFLAYVYQSPYSQKWGELRCPCVKCKSRYYLTFDEVKVHLYSKGFMPDYYVWTSHGERRVENHPSVSPIVGDLHASHGALGNHLSQYEMMVMDAAGLSFRDNYNEGVHEMPNTNAREFYDMLHAAQQPLWEGCEES</sequence>
<accession>A0AAE1JHC3</accession>
<dbReference type="InterPro" id="IPR029480">
    <property type="entry name" value="Transpos_assoc"/>
</dbReference>
<feature type="domain" description="Transposase-associated" evidence="1">
    <location>
        <begin position="7"/>
        <end position="87"/>
    </location>
</feature>
<protein>
    <recommendedName>
        <fullName evidence="1">Transposase-associated domain-containing protein</fullName>
    </recommendedName>
</protein>
<reference evidence="2" key="1">
    <citation type="submission" date="2023-10" db="EMBL/GenBank/DDBJ databases">
        <title>Chromosome-level genome of the transformable northern wattle, Acacia crassicarpa.</title>
        <authorList>
            <person name="Massaro I."/>
            <person name="Sinha N.R."/>
            <person name="Poethig S."/>
            <person name="Leichty A.R."/>
        </authorList>
    </citation>
    <scope>NUCLEOTIDE SEQUENCE</scope>
    <source>
        <strain evidence="2">Acra3RX</strain>
        <tissue evidence="2">Leaf</tissue>
    </source>
</reference>